<dbReference type="Proteomes" id="UP001159405">
    <property type="component" value="Unassembled WGS sequence"/>
</dbReference>
<protein>
    <recommendedName>
        <fullName evidence="4">MADF domain-containing protein</fullName>
    </recommendedName>
</protein>
<evidence type="ECO:0000313" key="3">
    <source>
        <dbReference type="Proteomes" id="UP001159405"/>
    </source>
</evidence>
<dbReference type="PANTHER" id="PTHR33309:SF1">
    <property type="entry name" value="MYB_SANT-LIKE DNA-BINDING DOMAIN-CONTAINING PROTEIN"/>
    <property type="match status" value="1"/>
</dbReference>
<sequence length="135" mass="15946">MMWTNKHNEVLVQETYLFEPWNFKRGSKQRGQVWERISDSLNQYESPKFTVNEKSVRDHFIFLEKEQKKKVREEEKASGIAPLHTSFDESMAAIIQHFRETDAEDQQQDAEKRGKADEETAKAVEMRKSSMETFA</sequence>
<name>A0ABN8P9R2_9CNID</name>
<gene>
    <name evidence="2" type="ORF">PLOB_00040433</name>
</gene>
<feature type="region of interest" description="Disordered" evidence="1">
    <location>
        <begin position="99"/>
        <end position="135"/>
    </location>
</feature>
<keyword evidence="3" id="KW-1185">Reference proteome</keyword>
<reference evidence="2 3" key="1">
    <citation type="submission" date="2022-05" db="EMBL/GenBank/DDBJ databases">
        <authorList>
            <consortium name="Genoscope - CEA"/>
            <person name="William W."/>
        </authorList>
    </citation>
    <scope>NUCLEOTIDE SEQUENCE [LARGE SCALE GENOMIC DNA]</scope>
</reference>
<accession>A0ABN8P9R2</accession>
<comment type="caution">
    <text evidence="2">The sequence shown here is derived from an EMBL/GenBank/DDBJ whole genome shotgun (WGS) entry which is preliminary data.</text>
</comment>
<proteinExistence type="predicted"/>
<organism evidence="2 3">
    <name type="scientific">Porites lobata</name>
    <dbReference type="NCBI Taxonomy" id="104759"/>
    <lineage>
        <taxon>Eukaryota</taxon>
        <taxon>Metazoa</taxon>
        <taxon>Cnidaria</taxon>
        <taxon>Anthozoa</taxon>
        <taxon>Hexacorallia</taxon>
        <taxon>Scleractinia</taxon>
        <taxon>Fungiina</taxon>
        <taxon>Poritidae</taxon>
        <taxon>Porites</taxon>
    </lineage>
</organism>
<evidence type="ECO:0000256" key="1">
    <source>
        <dbReference type="SAM" id="MobiDB-lite"/>
    </source>
</evidence>
<feature type="compositionally biased region" description="Basic and acidic residues" evidence="1">
    <location>
        <begin position="109"/>
        <end position="135"/>
    </location>
</feature>
<dbReference type="PANTHER" id="PTHR33309">
    <property type="entry name" value="KERATIN, ULTRA HIGH-SULFUR MATRIX PROTEIN-LIKE"/>
    <property type="match status" value="1"/>
</dbReference>
<evidence type="ECO:0008006" key="4">
    <source>
        <dbReference type="Google" id="ProtNLM"/>
    </source>
</evidence>
<dbReference type="EMBL" id="CALNXK010000062">
    <property type="protein sequence ID" value="CAH3139121.1"/>
    <property type="molecule type" value="Genomic_DNA"/>
</dbReference>
<evidence type="ECO:0000313" key="2">
    <source>
        <dbReference type="EMBL" id="CAH3139121.1"/>
    </source>
</evidence>